<name>A0ABV9NK09_9GAMM</name>
<evidence type="ECO:0000313" key="3">
    <source>
        <dbReference type="Proteomes" id="UP001595892"/>
    </source>
</evidence>
<dbReference type="EMBL" id="JBHSGG010000017">
    <property type="protein sequence ID" value="MFC4727919.1"/>
    <property type="molecule type" value="Genomic_DNA"/>
</dbReference>
<sequence>MDRAPRPENVVDITGRRTGASPAARAALAQVAEITQSRLVAMLAEALGQVDDTLFDFLQGGAAGGHGRHQQYFDAMRELRLKREQVLGAYGEHFRAGFRALEAGEPRSAERLGDAPAREGELRLVAEDDLEEQLAIDMLAQTLQRRLGRSLQTLDQRVAAAAGLASLDPAQNPAGAAYVAAGLGVALRGLEIGIAVKLVLFKLYERALGGRIDALCLDLNQRLAEAGVLPTVPDPAAPARPRTGASRAIDADGRDVREVVADARAALQAAGVSGAAGEGARGAEAQDDLLYETLSELLQAYREQRVAAPGAGAPAVAPGLPAQAAGGGSGARPLSSREMLSILSLLQAHPPLNVQAAIEDPEQSVTGLLKNELLKNAERLGLNPGETRVDPTDEDAIDLVGMLFDVLLDERDLPTGARPLLGRLLVPYVKVALLDRRMFLRKTHPARRLLNSLSEALAGGEPERDRELLDQVEHAVDRLTHEFNEDIAIFEAVEQDFNEFVERYRRRVALAEKRAAEAQQGRERLDRARARAMADLDATLAGREPSPAVRMLLNNAWLHHLTMVILRGGIGATAYRDALALGEQVLTLTANWPADEQARVQAREVLQAAIDTMLSTAGGDPGAAAAQADAIAAELSGAEGSTARVVEALAVPMPRMEQASPTEEEPVEVGTHLPEEMERLRALKVGTWIELRDADGEMKPAKLSWISPISSKRLFVNRRGLRICVASLEELAAKLHAGELVIREGDTAFEQAMHQVLGRLGAAVNRNGAPVA</sequence>
<evidence type="ECO:0000256" key="1">
    <source>
        <dbReference type="SAM" id="Coils"/>
    </source>
</evidence>
<keyword evidence="3" id="KW-1185">Reference proteome</keyword>
<dbReference type="Proteomes" id="UP001595892">
    <property type="component" value="Unassembled WGS sequence"/>
</dbReference>
<keyword evidence="1" id="KW-0175">Coiled coil</keyword>
<accession>A0ABV9NK09</accession>
<dbReference type="RefSeq" id="WP_377003924.1">
    <property type="nucleotide sequence ID" value="NZ_JBHSGG010000017.1"/>
</dbReference>
<evidence type="ECO:0000313" key="2">
    <source>
        <dbReference type="EMBL" id="MFC4727919.1"/>
    </source>
</evidence>
<protein>
    <submittedName>
        <fullName evidence="2">DUF1631 family protein</fullName>
    </submittedName>
</protein>
<dbReference type="Pfam" id="PF07793">
    <property type="entry name" value="DUF1631"/>
    <property type="match status" value="1"/>
</dbReference>
<feature type="coiled-coil region" evidence="1">
    <location>
        <begin position="501"/>
        <end position="528"/>
    </location>
</feature>
<organism evidence="2 3">
    <name type="scientific">Coralloluteibacterium thermophilum</name>
    <dbReference type="NCBI Taxonomy" id="2707049"/>
    <lineage>
        <taxon>Bacteria</taxon>
        <taxon>Pseudomonadati</taxon>
        <taxon>Pseudomonadota</taxon>
        <taxon>Gammaproteobacteria</taxon>
        <taxon>Lysobacterales</taxon>
        <taxon>Lysobacteraceae</taxon>
        <taxon>Coralloluteibacterium</taxon>
    </lineage>
</organism>
<gene>
    <name evidence="2" type="ORF">ACFO3Q_07015</name>
</gene>
<reference evidence="3" key="1">
    <citation type="journal article" date="2019" name="Int. J. Syst. Evol. Microbiol.">
        <title>The Global Catalogue of Microorganisms (GCM) 10K type strain sequencing project: providing services to taxonomists for standard genome sequencing and annotation.</title>
        <authorList>
            <consortium name="The Broad Institute Genomics Platform"/>
            <consortium name="The Broad Institute Genome Sequencing Center for Infectious Disease"/>
            <person name="Wu L."/>
            <person name="Ma J."/>
        </authorList>
    </citation>
    <scope>NUCLEOTIDE SEQUENCE [LARGE SCALE GENOMIC DNA]</scope>
    <source>
        <strain evidence="3">CGMCC 1.13574</strain>
    </source>
</reference>
<proteinExistence type="predicted"/>
<comment type="caution">
    <text evidence="2">The sequence shown here is derived from an EMBL/GenBank/DDBJ whole genome shotgun (WGS) entry which is preliminary data.</text>
</comment>
<dbReference type="InterPro" id="IPR012434">
    <property type="entry name" value="DUF1631"/>
</dbReference>